<gene>
    <name evidence="1" type="primary">lptE</name>
    <name evidence="1" type="ORF">AABB31_04105</name>
</gene>
<dbReference type="InterPro" id="IPR007485">
    <property type="entry name" value="LPS_assembly_LptE"/>
</dbReference>
<evidence type="ECO:0000313" key="2">
    <source>
        <dbReference type="Proteomes" id="UP001470809"/>
    </source>
</evidence>
<protein>
    <submittedName>
        <fullName evidence="1">LPS assembly lipoprotein LptE</fullName>
    </submittedName>
</protein>
<dbReference type="Proteomes" id="UP001470809">
    <property type="component" value="Chromosome"/>
</dbReference>
<dbReference type="AlphaFoldDB" id="A0AAN0NL01"/>
<dbReference type="PROSITE" id="PS51257">
    <property type="entry name" value="PROKAR_LIPOPROTEIN"/>
    <property type="match status" value="1"/>
</dbReference>
<dbReference type="RefSeq" id="WP_342077420.1">
    <property type="nucleotide sequence ID" value="NZ_CP151767.2"/>
</dbReference>
<dbReference type="Gene3D" id="3.30.160.150">
    <property type="entry name" value="Lipoprotein like domain"/>
    <property type="match status" value="1"/>
</dbReference>
<reference evidence="1 2" key="2">
    <citation type="submission" date="2024-08" db="EMBL/GenBank/DDBJ databases">
        <title>Phylogenomic analyses of a clade within the roseobacter group suggest taxonomic reassignments of species of the genera Aestuariivita, Citreicella, Loktanella, Nautella, Pelagibaca, Ruegeria, Thalassobius, Thiobacimonas and Tropicibacter, and the proposal o.</title>
        <authorList>
            <person name="Jeon C.O."/>
        </authorList>
    </citation>
    <scope>NUCLEOTIDE SEQUENCE [LARGE SCALE GENOMIC DNA]</scope>
    <source>
        <strain evidence="1 2">SS1-5</strain>
    </source>
</reference>
<dbReference type="KEGG" id="yrh:AABB31_04105"/>
<name>A0AAN0NL01_9RHOB</name>
<sequence length="160" mass="16638">MSSAVPRRLALLGLLSLAGCGFAPVYGDTSGLRGQVTIDSPESVAGFRLRDRLEQRLGVATQPRYALSVELGSTQRPAAITAEGDTVRFNVVGDADWVLRNGSDGQVIDRGTIQTFTSYAATGSTVATQAAATDAQARLSVALADAIVSRLLVLTADLDG</sequence>
<accession>A0AAN0NL01</accession>
<keyword evidence="1" id="KW-0449">Lipoprotein</keyword>
<proteinExistence type="predicted"/>
<reference evidence="2" key="1">
    <citation type="submission" date="2024-04" db="EMBL/GenBank/DDBJ databases">
        <title>Phylogenomic analyses of a clade within the roseobacter group suggest taxonomic reassignments of species of the genera Aestuariivita, Citreicella, Loktanella, Nautella, Pelagibaca, Ruegeria, Thalassobius, Thiobacimonas and Tropicibacter, and the proposal o.</title>
        <authorList>
            <person name="Jeon C.O."/>
        </authorList>
    </citation>
    <scope>NUCLEOTIDE SEQUENCE [LARGE SCALE GENOMIC DNA]</scope>
    <source>
        <strain evidence="2">SS1-5</strain>
    </source>
</reference>
<dbReference type="GO" id="GO:0019867">
    <property type="term" value="C:outer membrane"/>
    <property type="evidence" value="ECO:0007669"/>
    <property type="project" value="InterPro"/>
</dbReference>
<dbReference type="EMBL" id="CP151767">
    <property type="protein sequence ID" value="WZU68127.1"/>
    <property type="molecule type" value="Genomic_DNA"/>
</dbReference>
<dbReference type="Pfam" id="PF04390">
    <property type="entry name" value="LptE"/>
    <property type="match status" value="1"/>
</dbReference>
<organism evidence="1 2">
    <name type="scientific">Yoonia rhodophyticola</name>
    <dbReference type="NCBI Taxonomy" id="3137370"/>
    <lineage>
        <taxon>Bacteria</taxon>
        <taxon>Pseudomonadati</taxon>
        <taxon>Pseudomonadota</taxon>
        <taxon>Alphaproteobacteria</taxon>
        <taxon>Rhodobacterales</taxon>
        <taxon>Paracoccaceae</taxon>
        <taxon>Yoonia</taxon>
    </lineage>
</organism>
<evidence type="ECO:0000313" key="1">
    <source>
        <dbReference type="EMBL" id="WZU68127.1"/>
    </source>
</evidence>
<keyword evidence="2" id="KW-1185">Reference proteome</keyword>
<dbReference type="GO" id="GO:0043165">
    <property type="term" value="P:Gram-negative-bacterium-type cell outer membrane assembly"/>
    <property type="evidence" value="ECO:0007669"/>
    <property type="project" value="InterPro"/>
</dbReference>